<reference evidence="3" key="1">
    <citation type="journal article" date="2019" name="Int. J. Syst. Evol. Microbiol.">
        <title>The Global Catalogue of Microorganisms (GCM) 10K type strain sequencing project: providing services to taxonomists for standard genome sequencing and annotation.</title>
        <authorList>
            <consortium name="The Broad Institute Genomics Platform"/>
            <consortium name="The Broad Institute Genome Sequencing Center for Infectious Disease"/>
            <person name="Wu L."/>
            <person name="Ma J."/>
        </authorList>
    </citation>
    <scope>NUCLEOTIDE SEQUENCE [LARGE SCALE GENOMIC DNA]</scope>
    <source>
        <strain evidence="3">CGMCC 4.1641</strain>
    </source>
</reference>
<dbReference type="EMBL" id="JBHSED010000005">
    <property type="protein sequence ID" value="MFC4302904.1"/>
    <property type="molecule type" value="Genomic_DNA"/>
</dbReference>
<protein>
    <submittedName>
        <fullName evidence="2">S-layer homology domain-containing protein</fullName>
    </submittedName>
</protein>
<keyword evidence="3" id="KW-1185">Reference proteome</keyword>
<evidence type="ECO:0000313" key="2">
    <source>
        <dbReference type="EMBL" id="MFC4302904.1"/>
    </source>
</evidence>
<dbReference type="Proteomes" id="UP001595755">
    <property type="component" value="Unassembled WGS sequence"/>
</dbReference>
<dbReference type="RefSeq" id="WP_204603237.1">
    <property type="nucleotide sequence ID" value="NZ_JBHSED010000005.1"/>
</dbReference>
<gene>
    <name evidence="2" type="ORF">ACFO1S_05525</name>
</gene>
<accession>A0ABV8S8S9</accession>
<proteinExistence type="predicted"/>
<name>A0ABV8S8S9_9BACL</name>
<sequence>MKKGLSKGVTGLIAASFVVSGVSYTNSAASAASPFKDVKVGGWADKHITKLALQGILKGGTGSASGTFSPANKVTRQEAVIIALRFMGVTDEIKPSDVLVFPSALVIKEDYKPYIKLAVQKKILLIDEEVALAEKEKGKEWGSSPATREWMAKLLVRAIGKEEPAKAVAGQASSFADDAQIDAQLKGYVNYAVSTGLVTGVTGNKFDPAGAVTREMASTLFSRAQTNMSVAYSGQVTGALVSSSGSKVTLLHSDGSVKEYTLSPSASVYSFQSEQTSDISKLVPYGEVVMISNSDGTIGYVEQTSETPKVKNYEGSIILISEAQNKLTVSINGEPKTYSYDAQTLTAKDINGQVLKIADLPLNVPVKLGVDISTESKLLSLTLSKAVTNKTGAGTVEAWKVADLSLQVKDAAGNSETYPVASNAAIKHTDGTSYTFDQLAAGDAISYEVKMGSVTSITITKKMQPPITGVLNLVDKAGKTIQYRVNNELGAKDLADSVIVKLEGMSGVTLDDLFKGDTVSMTLNEAGKVSVITITSRSVSFLNGVTVSNYLPDDNTLIVTDSTNKKVPLILSESTRFDLNGTVITQREAANYIAKGKKVNVGYTNSNAAYVSIVSQYTGTILENNVTARTLKLSLDTTNSVTLSYSTYVPIVDVYGQTSATYLDLRVGDKVTAIMDYVTQDKVISVQLQKTVQFDLVSTDLTGNRLRAKRSDGVVEDWSLTGLTLPIVNEKEEPLSLTTLNQSGATLLNVTFKGKSPIKVKAIATTYGRVSAVNTANSSIDVVNSAGNVVTKSFQSTPTVMRNGTVIGSLSSVKADDRVEIRLDDNDRPIIDIIPAVNKKYLNNNADTLFVQRASLNENNTYLLHSQVYIHQGTKTLTFADLKNNDDIILYVLRGKVIEIAK</sequence>
<dbReference type="Pfam" id="PF00395">
    <property type="entry name" value="SLH"/>
    <property type="match status" value="2"/>
</dbReference>
<evidence type="ECO:0000313" key="3">
    <source>
        <dbReference type="Proteomes" id="UP001595755"/>
    </source>
</evidence>
<dbReference type="InterPro" id="IPR001119">
    <property type="entry name" value="SLH_dom"/>
</dbReference>
<organism evidence="2 3">
    <name type="scientific">Cohnella boryungensis</name>
    <dbReference type="NCBI Taxonomy" id="768479"/>
    <lineage>
        <taxon>Bacteria</taxon>
        <taxon>Bacillati</taxon>
        <taxon>Bacillota</taxon>
        <taxon>Bacilli</taxon>
        <taxon>Bacillales</taxon>
        <taxon>Paenibacillaceae</taxon>
        <taxon>Cohnella</taxon>
    </lineage>
</organism>
<feature type="domain" description="SLH" evidence="1">
    <location>
        <begin position="31"/>
        <end position="97"/>
    </location>
</feature>
<dbReference type="PROSITE" id="PS51272">
    <property type="entry name" value="SLH"/>
    <property type="match status" value="2"/>
</dbReference>
<evidence type="ECO:0000259" key="1">
    <source>
        <dbReference type="PROSITE" id="PS51272"/>
    </source>
</evidence>
<comment type="caution">
    <text evidence="2">The sequence shown here is derived from an EMBL/GenBank/DDBJ whole genome shotgun (WGS) entry which is preliminary data.</text>
</comment>
<feature type="domain" description="SLH" evidence="1">
    <location>
        <begin position="172"/>
        <end position="235"/>
    </location>
</feature>